<evidence type="ECO:0000313" key="7">
    <source>
        <dbReference type="EMBL" id="OYD52048.1"/>
    </source>
</evidence>
<dbReference type="Gene3D" id="1.10.760.10">
    <property type="entry name" value="Cytochrome c-like domain"/>
    <property type="match status" value="2"/>
</dbReference>
<dbReference type="GO" id="GO:0009055">
    <property type="term" value="F:electron transfer activity"/>
    <property type="evidence" value="ECO:0007669"/>
    <property type="project" value="InterPro"/>
</dbReference>
<dbReference type="GO" id="GO:0020037">
    <property type="term" value="F:heme binding"/>
    <property type="evidence" value="ECO:0007669"/>
    <property type="project" value="InterPro"/>
</dbReference>
<evidence type="ECO:0000256" key="4">
    <source>
        <dbReference type="PROSITE-ProRule" id="PRU00433"/>
    </source>
</evidence>
<proteinExistence type="predicted"/>
<gene>
    <name evidence="7" type="ORF">CBY09_00700</name>
</gene>
<dbReference type="OrthoDB" id="9809720at2"/>
<name>A0A235ESM3_9BURK</name>
<dbReference type="PROSITE" id="PS51007">
    <property type="entry name" value="CYTC"/>
    <property type="match status" value="2"/>
</dbReference>
<dbReference type="InterPro" id="IPR009056">
    <property type="entry name" value="Cyt_c-like_dom"/>
</dbReference>
<comment type="caution">
    <text evidence="7">The sequence shown here is derived from an EMBL/GenBank/DDBJ whole genome shotgun (WGS) entry which is preliminary data.</text>
</comment>
<reference evidence="7 8" key="1">
    <citation type="submission" date="2017-07" db="EMBL/GenBank/DDBJ databases">
        <title>Acidovorax KNDSW TSA 6 genome sequence and assembly.</title>
        <authorList>
            <person name="Mayilraj S."/>
        </authorList>
    </citation>
    <scope>NUCLEOTIDE SEQUENCE [LARGE SCALE GENOMIC DNA]</scope>
    <source>
        <strain evidence="7 8">KNDSW-TSA6</strain>
    </source>
</reference>
<evidence type="ECO:0000256" key="3">
    <source>
        <dbReference type="ARBA" id="ARBA00023004"/>
    </source>
</evidence>
<dbReference type="InterPro" id="IPR036909">
    <property type="entry name" value="Cyt_c-like_dom_sf"/>
</dbReference>
<protein>
    <submittedName>
        <fullName evidence="7">Cytochrome C</fullName>
    </submittedName>
</protein>
<feature type="region of interest" description="Disordered" evidence="5">
    <location>
        <begin position="299"/>
        <end position="332"/>
    </location>
</feature>
<dbReference type="Pfam" id="PF13442">
    <property type="entry name" value="Cytochrome_CBB3"/>
    <property type="match status" value="2"/>
</dbReference>
<dbReference type="SUPFAM" id="SSF46626">
    <property type="entry name" value="Cytochrome c"/>
    <property type="match status" value="2"/>
</dbReference>
<dbReference type="PANTHER" id="PTHR35008:SF4">
    <property type="entry name" value="BLL4482 PROTEIN"/>
    <property type="match status" value="1"/>
</dbReference>
<dbReference type="GO" id="GO:0046872">
    <property type="term" value="F:metal ion binding"/>
    <property type="evidence" value="ECO:0007669"/>
    <property type="project" value="UniProtKB-KW"/>
</dbReference>
<evidence type="ECO:0000259" key="6">
    <source>
        <dbReference type="PROSITE" id="PS51007"/>
    </source>
</evidence>
<keyword evidence="8" id="KW-1185">Reference proteome</keyword>
<dbReference type="Proteomes" id="UP000215441">
    <property type="component" value="Unassembled WGS sequence"/>
</dbReference>
<organism evidence="7 8">
    <name type="scientific">Acidovorax kalamii</name>
    <dbReference type="NCBI Taxonomy" id="2004485"/>
    <lineage>
        <taxon>Bacteria</taxon>
        <taxon>Pseudomonadati</taxon>
        <taxon>Pseudomonadota</taxon>
        <taxon>Betaproteobacteria</taxon>
        <taxon>Burkholderiales</taxon>
        <taxon>Comamonadaceae</taxon>
        <taxon>Acidovorax</taxon>
    </lineage>
</organism>
<evidence type="ECO:0000313" key="8">
    <source>
        <dbReference type="Proteomes" id="UP000215441"/>
    </source>
</evidence>
<keyword evidence="1 4" id="KW-0349">Heme</keyword>
<dbReference type="InterPro" id="IPR051459">
    <property type="entry name" value="Cytochrome_c-type_DH"/>
</dbReference>
<dbReference type="RefSeq" id="WP_094285451.1">
    <property type="nucleotide sequence ID" value="NZ_JAMXHW010000001.1"/>
</dbReference>
<evidence type="ECO:0000256" key="5">
    <source>
        <dbReference type="SAM" id="MobiDB-lite"/>
    </source>
</evidence>
<dbReference type="AlphaFoldDB" id="A0A235ESM3"/>
<feature type="domain" description="Cytochrome c" evidence="6">
    <location>
        <begin position="52"/>
        <end position="149"/>
    </location>
</feature>
<accession>A0A235ESM3</accession>
<keyword evidence="2 4" id="KW-0479">Metal-binding</keyword>
<feature type="compositionally biased region" description="Polar residues" evidence="5">
    <location>
        <begin position="310"/>
        <end position="322"/>
    </location>
</feature>
<dbReference type="PANTHER" id="PTHR35008">
    <property type="entry name" value="BLL4482 PROTEIN-RELATED"/>
    <property type="match status" value="1"/>
</dbReference>
<evidence type="ECO:0000256" key="1">
    <source>
        <dbReference type="ARBA" id="ARBA00022617"/>
    </source>
</evidence>
<feature type="domain" description="Cytochrome c" evidence="6">
    <location>
        <begin position="195"/>
        <end position="293"/>
    </location>
</feature>
<keyword evidence="3 4" id="KW-0408">Iron</keyword>
<dbReference type="EMBL" id="NOIG01000001">
    <property type="protein sequence ID" value="OYD52048.1"/>
    <property type="molecule type" value="Genomic_DNA"/>
</dbReference>
<sequence>MKRWIKWTAGGAMLLGMIVAATAASGLYLAEQRRNRYIDIKPRPVAYTTDAQTIERGRYLYASRGCTDCHGAQGTGREFVNDGKGTRIAGPNITSAGVVGRYQPEDWNSVIRHGVKPNGRPVMVMPSEDYNRLTNEDLNALVSYIRQLPPQESTQQAVVDLPRPAWVLYGLGVIPDAAARIDHQLAPSRPVPAGVTLANGQYVANMCIGCHGADLSGGKIPGGPPDWPAASDIRPGSHSADSALARYPNAASFVAMLRTGKRPDGTPIQVMPFESLGQLSDVDAQALYLYLNAPVGSVKQEVGSAPTQPPAQGTKSSANTVPSGPGGLKLPG</sequence>
<evidence type="ECO:0000256" key="2">
    <source>
        <dbReference type="ARBA" id="ARBA00022723"/>
    </source>
</evidence>